<dbReference type="Gene3D" id="1.10.12.10">
    <property type="entry name" value="Lyase 2-enoyl-coa Hydratase, Chain A, domain 2"/>
    <property type="match status" value="1"/>
</dbReference>
<dbReference type="InterPro" id="IPR029045">
    <property type="entry name" value="ClpP/crotonase-like_dom_sf"/>
</dbReference>
<dbReference type="SUPFAM" id="SSF55961">
    <property type="entry name" value="Bet v1-like"/>
    <property type="match status" value="1"/>
</dbReference>
<dbReference type="InterPro" id="IPR040771">
    <property type="entry name" value="TLP1_add_C"/>
</dbReference>
<proteinExistence type="inferred from homology"/>
<dbReference type="EMBL" id="FOQG01000011">
    <property type="protein sequence ID" value="SFI67529.1"/>
    <property type="molecule type" value="Genomic_DNA"/>
</dbReference>
<dbReference type="CDD" id="cd06558">
    <property type="entry name" value="crotonase-like"/>
    <property type="match status" value="1"/>
</dbReference>
<comment type="similarity">
    <text evidence="1">Belongs to the enoyl-CoA hydratase/isomerase family.</text>
</comment>
<dbReference type="Gene3D" id="3.90.226.10">
    <property type="entry name" value="2-enoyl-CoA Hydratase, Chain A, domain 1"/>
    <property type="match status" value="1"/>
</dbReference>
<dbReference type="Pfam" id="PF18313">
    <property type="entry name" value="TLP1_add_C"/>
    <property type="match status" value="1"/>
</dbReference>
<accession>A0A1I3K4T3</accession>
<dbReference type="PANTHER" id="PTHR43802:SF1">
    <property type="entry name" value="IP11341P-RELATED"/>
    <property type="match status" value="1"/>
</dbReference>
<feature type="region of interest" description="Disordered" evidence="2">
    <location>
        <begin position="43"/>
        <end position="66"/>
    </location>
</feature>
<dbReference type="InterPro" id="IPR016039">
    <property type="entry name" value="Thiolase-like"/>
</dbReference>
<dbReference type="SUPFAM" id="SSF52096">
    <property type="entry name" value="ClpP/crotonase"/>
    <property type="match status" value="1"/>
</dbReference>
<protein>
    <submittedName>
        <fullName evidence="4">Acetyl-CoA C-acetyltransferase</fullName>
    </submittedName>
</protein>
<keyword evidence="5" id="KW-1185">Reference proteome</keyword>
<dbReference type="RefSeq" id="WP_091114616.1">
    <property type="nucleotide sequence ID" value="NZ_BKAF01000013.1"/>
</dbReference>
<gene>
    <name evidence="4" type="ORF">SAMN05216561_111137</name>
</gene>
<dbReference type="InterPro" id="IPR014748">
    <property type="entry name" value="Enoyl-CoA_hydra_C"/>
</dbReference>
<evidence type="ECO:0000313" key="5">
    <source>
        <dbReference type="Proteomes" id="UP000198649"/>
    </source>
</evidence>
<dbReference type="GO" id="GO:0016746">
    <property type="term" value="F:acyltransferase activity"/>
    <property type="evidence" value="ECO:0007669"/>
    <property type="project" value="InterPro"/>
</dbReference>
<dbReference type="PANTHER" id="PTHR43802">
    <property type="entry name" value="ENOYL-COA HYDRATASE"/>
    <property type="match status" value="1"/>
</dbReference>
<name>A0A1I3K4T3_9ACTN</name>
<evidence type="ECO:0000313" key="4">
    <source>
        <dbReference type="EMBL" id="SFI67529.1"/>
    </source>
</evidence>
<dbReference type="Pfam" id="PF10604">
    <property type="entry name" value="Polyketide_cyc2"/>
    <property type="match status" value="1"/>
</dbReference>
<dbReference type="Gene3D" id="3.40.47.10">
    <property type="match status" value="1"/>
</dbReference>
<dbReference type="Pfam" id="PF00378">
    <property type="entry name" value="ECH_1"/>
    <property type="match status" value="1"/>
</dbReference>
<dbReference type="SUPFAM" id="SSF53901">
    <property type="entry name" value="Thiolase-like"/>
    <property type="match status" value="2"/>
</dbReference>
<dbReference type="STRING" id="1005945.SAMN05216561_111137"/>
<evidence type="ECO:0000259" key="3">
    <source>
        <dbReference type="Pfam" id="PF18313"/>
    </source>
</evidence>
<dbReference type="InterPro" id="IPR019587">
    <property type="entry name" value="Polyketide_cyclase/dehydratase"/>
</dbReference>
<reference evidence="4 5" key="1">
    <citation type="submission" date="2016-10" db="EMBL/GenBank/DDBJ databases">
        <authorList>
            <person name="de Groot N.N."/>
        </authorList>
    </citation>
    <scope>NUCLEOTIDE SEQUENCE [LARGE SCALE GENOMIC DNA]</scope>
    <source>
        <strain evidence="4 5">CGMCC 1.11156</strain>
    </source>
</reference>
<sequence>MSPSSPRRPLERTLSRTLGQGTALARVAATAARNPDLRRGLLSQVSGGRLGGGPPEPAGASRSVAVPGGVEVPAPAGVDDFSRHVHAQAECAAGPADVASYVRDFGQAAQWLTIHSTWRGEGPGVIEEGGRFAQQILLMEIPAEARWTVVSVGDTGFELRGTGPMGITLGLWCTVAASGSGSVVRLDAGLDGAPVRGPVGSTAVRSVEKALVASLGLLTSQVSGSAPARLRVSGDPVLHLASGRSLDPRTPVVVGVGQVVQREPDATQDPVALSAAALRAALSDSGATSDLLALADAVYAVPSASWTYGDQALLVADALGARPDETVQSSPYGGDGGQLVVNDAAELVARGGAHVVLISGAEAGSTLAWVQKNGVALDWPRQDESVAPTRVIGLDKRPNNEAETAVGLGAPIYSYALMESAVRGRLGRTPAQHTDAVAQLWAGFSEIASRNPFAWSPPRQGAERIATVTPDNRAVSSPYTKLMCANLQVDLAAGSIVTSVAAAEAAGVPQDRWVFVHAGASAYDEWFVSERADLSRSPAIAALGAAALDHAGVGIEDVAHVDLYACFPSAVEISAEALGLPVGDPSRPLTVTGGLTFAGGPGNNYGSHAIASMVPVLRADPTSRGLCTSLGWYATKHSLGLYSATPPEQAYAHLRPVVEQPPKRPVMTSYDGEAVVEAYTVPYERDGSPEAGILSLLTPSGVRVLVRTVDPTVVGALTDGDLLGMRVLVAGESVTVLGAGDGALPPPPAPSVRRSLEGAVLVVTLDRPEVRNAIDARTAEALERAIDDAEADPRVRAIVLTGAGDTFCAGMDLKAAARGELPLTAGRGPLGLTARPPVKPLLVAVEGSALAGGCELALAADLIVAASDAVFGIPEVKRGLAAAAGGVLRLRERLPRNVAMEMALLGEPVSSVRLAELGLVNRVTSPGEALAVAVALAQAIAANAPLSVAVGKRIVDESPGWPAEEAFDRQTELASPVILSDDAREGVEAFGERRTPRWSGR</sequence>
<evidence type="ECO:0000256" key="2">
    <source>
        <dbReference type="SAM" id="MobiDB-lite"/>
    </source>
</evidence>
<organism evidence="4 5">
    <name type="scientific">Nocardioides psychrotolerans</name>
    <dbReference type="NCBI Taxonomy" id="1005945"/>
    <lineage>
        <taxon>Bacteria</taxon>
        <taxon>Bacillati</taxon>
        <taxon>Actinomycetota</taxon>
        <taxon>Actinomycetes</taxon>
        <taxon>Propionibacteriales</taxon>
        <taxon>Nocardioidaceae</taxon>
        <taxon>Nocardioides</taxon>
    </lineage>
</organism>
<dbReference type="InterPro" id="IPR001753">
    <property type="entry name" value="Enoyl-CoA_hydra/iso"/>
</dbReference>
<feature type="domain" description="Thiolase-like protein type 1 additional C-terminal" evidence="3">
    <location>
        <begin position="654"/>
        <end position="729"/>
    </location>
</feature>
<dbReference type="AlphaFoldDB" id="A0A1I3K4T3"/>
<evidence type="ECO:0000256" key="1">
    <source>
        <dbReference type="ARBA" id="ARBA00005254"/>
    </source>
</evidence>
<dbReference type="Proteomes" id="UP000198649">
    <property type="component" value="Unassembled WGS sequence"/>
</dbReference>
<dbReference type="NCBIfam" id="NF006100">
    <property type="entry name" value="PRK08252.1"/>
    <property type="match status" value="1"/>
</dbReference>
<dbReference type="Gene3D" id="2.40.50.840">
    <property type="match status" value="1"/>
</dbReference>
<keyword evidence="4" id="KW-0808">Transferase</keyword>
<dbReference type="OrthoDB" id="4470569at2"/>